<dbReference type="GO" id="GO:0032259">
    <property type="term" value="P:methylation"/>
    <property type="evidence" value="ECO:0007669"/>
    <property type="project" value="UniProtKB-KW"/>
</dbReference>
<accession>A0A8J7RXT9</accession>
<evidence type="ECO:0000256" key="4">
    <source>
        <dbReference type="ARBA" id="ARBA00022691"/>
    </source>
</evidence>
<comment type="catalytic activity">
    <reaction evidence="5">
        <text>a 3-demethylubiquinol + S-adenosyl-L-methionine = a ubiquinol + S-adenosyl-L-homocysteine + H(+)</text>
        <dbReference type="Rhea" id="RHEA:44380"/>
        <dbReference type="Rhea" id="RHEA-COMP:9566"/>
        <dbReference type="Rhea" id="RHEA-COMP:10914"/>
        <dbReference type="ChEBI" id="CHEBI:15378"/>
        <dbReference type="ChEBI" id="CHEBI:17976"/>
        <dbReference type="ChEBI" id="CHEBI:57856"/>
        <dbReference type="ChEBI" id="CHEBI:59789"/>
        <dbReference type="ChEBI" id="CHEBI:84422"/>
        <dbReference type="EC" id="2.1.1.64"/>
    </reaction>
</comment>
<proteinExistence type="inferred from homology"/>
<dbReference type="SUPFAM" id="SSF53335">
    <property type="entry name" value="S-adenosyl-L-methionine-dependent methyltransferases"/>
    <property type="match status" value="1"/>
</dbReference>
<dbReference type="InterPro" id="IPR029063">
    <property type="entry name" value="SAM-dependent_MTases_sf"/>
</dbReference>
<dbReference type="EC" id="2.1.1.222" evidence="5"/>
<evidence type="ECO:0000313" key="8">
    <source>
        <dbReference type="Proteomes" id="UP000672602"/>
    </source>
</evidence>
<dbReference type="Proteomes" id="UP000672602">
    <property type="component" value="Unassembled WGS sequence"/>
</dbReference>
<dbReference type="HAMAP" id="MF_00472">
    <property type="entry name" value="UbiG"/>
    <property type="match status" value="1"/>
</dbReference>
<feature type="binding site" evidence="5">
    <location>
        <position position="97"/>
    </location>
    <ligand>
        <name>S-adenosyl-L-methionine</name>
        <dbReference type="ChEBI" id="CHEBI:59789"/>
    </ligand>
</feature>
<dbReference type="NCBIfam" id="TIGR01983">
    <property type="entry name" value="UbiG"/>
    <property type="match status" value="1"/>
</dbReference>
<dbReference type="EC" id="2.1.1.64" evidence="5"/>
<evidence type="ECO:0000256" key="1">
    <source>
        <dbReference type="ARBA" id="ARBA00022603"/>
    </source>
</evidence>
<feature type="domain" description="Methyltransferase type 11" evidence="6">
    <location>
        <begin position="73"/>
        <end position="166"/>
    </location>
</feature>
<evidence type="ECO:0000259" key="6">
    <source>
        <dbReference type="Pfam" id="PF08241"/>
    </source>
</evidence>
<protein>
    <recommendedName>
        <fullName evidence="5">Ubiquinone biosynthesis O-methyltransferase</fullName>
    </recommendedName>
    <alternativeName>
        <fullName evidence="5">2-polyprenyl-6-hydroxyphenol methylase</fullName>
        <ecNumber evidence="5">2.1.1.222</ecNumber>
    </alternativeName>
    <alternativeName>
        <fullName evidence="5">3-demethylubiquinone 3-O-methyltransferase</fullName>
        <ecNumber evidence="5">2.1.1.64</ecNumber>
    </alternativeName>
</protein>
<dbReference type="EMBL" id="JAGMWN010000002">
    <property type="protein sequence ID" value="MBP5856390.1"/>
    <property type="molecule type" value="Genomic_DNA"/>
</dbReference>
<comment type="pathway">
    <text evidence="5">Cofactor biosynthesis; ubiquinone biosynthesis.</text>
</comment>
<evidence type="ECO:0000256" key="2">
    <source>
        <dbReference type="ARBA" id="ARBA00022679"/>
    </source>
</evidence>
<dbReference type="UniPathway" id="UPA00232"/>
<name>A0A8J7RXT9_9PROT</name>
<comment type="similarity">
    <text evidence="5">Belongs to the methyltransferase superfamily. UbiG/COQ3 family.</text>
</comment>
<keyword evidence="2 5" id="KW-0808">Transferase</keyword>
<comment type="function">
    <text evidence="5">O-methyltransferase that catalyzes the 2 O-methylation steps in the ubiquinone biosynthetic pathway.</text>
</comment>
<sequence length="252" mass="27382">MPIRGQAAAAGSIDAGEVEKFARIARQWWDPEGDFRPLHRLNPLRLTFLRDHLVTRFGRDPGSLTPLSGLRILDVGCGGGLVTEPLARMGADVVGLDATEESIAVARLHAEETGLAIDYRHDTAEALAAAGERFDAVLALEVVEHVNDPAAFIRTCASMVRPGGAMGLSTLNRSPKGFLLGVVAAEYVMRWLPRGTHDWRKFVKPSELAAMLRAGGLTLSDLKGLTYDPVKDAFRLDARDLAVNYLAFAVRR</sequence>
<keyword evidence="1 5" id="KW-0489">Methyltransferase</keyword>
<keyword evidence="4 5" id="KW-0949">S-adenosyl-L-methionine</keyword>
<dbReference type="InterPro" id="IPR013216">
    <property type="entry name" value="Methyltransf_11"/>
</dbReference>
<dbReference type="PANTHER" id="PTHR43464">
    <property type="entry name" value="METHYLTRANSFERASE"/>
    <property type="match status" value="1"/>
</dbReference>
<dbReference type="AlphaFoldDB" id="A0A8J7RXT9"/>
<keyword evidence="3 5" id="KW-0831">Ubiquinone biosynthesis</keyword>
<feature type="binding site" evidence="5">
    <location>
        <position position="76"/>
    </location>
    <ligand>
        <name>S-adenosyl-L-methionine</name>
        <dbReference type="ChEBI" id="CHEBI:59789"/>
    </ligand>
</feature>
<feature type="binding site" evidence="5">
    <location>
        <position position="45"/>
    </location>
    <ligand>
        <name>S-adenosyl-L-methionine</name>
        <dbReference type="ChEBI" id="CHEBI:59789"/>
    </ligand>
</feature>
<dbReference type="PANTHER" id="PTHR43464:SF19">
    <property type="entry name" value="UBIQUINONE BIOSYNTHESIS O-METHYLTRANSFERASE, MITOCHONDRIAL"/>
    <property type="match status" value="1"/>
</dbReference>
<evidence type="ECO:0000256" key="3">
    <source>
        <dbReference type="ARBA" id="ARBA00022688"/>
    </source>
</evidence>
<evidence type="ECO:0000313" key="7">
    <source>
        <dbReference type="EMBL" id="MBP5856390.1"/>
    </source>
</evidence>
<evidence type="ECO:0000256" key="5">
    <source>
        <dbReference type="HAMAP-Rule" id="MF_00472"/>
    </source>
</evidence>
<dbReference type="GO" id="GO:0102208">
    <property type="term" value="F:2-polyprenyl-6-hydroxyphenol methylase activity"/>
    <property type="evidence" value="ECO:0007669"/>
    <property type="project" value="UniProtKB-EC"/>
</dbReference>
<organism evidence="7 8">
    <name type="scientific">Marivibrio halodurans</name>
    <dbReference type="NCBI Taxonomy" id="2039722"/>
    <lineage>
        <taxon>Bacteria</taxon>
        <taxon>Pseudomonadati</taxon>
        <taxon>Pseudomonadota</taxon>
        <taxon>Alphaproteobacteria</taxon>
        <taxon>Rhodospirillales</taxon>
        <taxon>Rhodospirillaceae</taxon>
        <taxon>Marivibrio</taxon>
    </lineage>
</organism>
<dbReference type="GO" id="GO:0010420">
    <property type="term" value="F:polyprenyldihydroxybenzoate methyltransferase activity"/>
    <property type="evidence" value="ECO:0007669"/>
    <property type="project" value="InterPro"/>
</dbReference>
<dbReference type="Pfam" id="PF08241">
    <property type="entry name" value="Methyltransf_11"/>
    <property type="match status" value="1"/>
</dbReference>
<feature type="binding site" evidence="5">
    <location>
        <position position="140"/>
    </location>
    <ligand>
        <name>S-adenosyl-L-methionine</name>
        <dbReference type="ChEBI" id="CHEBI:59789"/>
    </ligand>
</feature>
<dbReference type="InterPro" id="IPR010233">
    <property type="entry name" value="UbiG_MeTrfase"/>
</dbReference>
<comment type="catalytic activity">
    <reaction evidence="5">
        <text>a 3-(all-trans-polyprenyl)benzene-1,2-diol + S-adenosyl-L-methionine = a 2-methoxy-6-(all-trans-polyprenyl)phenol + S-adenosyl-L-homocysteine + H(+)</text>
        <dbReference type="Rhea" id="RHEA:31411"/>
        <dbReference type="Rhea" id="RHEA-COMP:9550"/>
        <dbReference type="Rhea" id="RHEA-COMP:9551"/>
        <dbReference type="ChEBI" id="CHEBI:15378"/>
        <dbReference type="ChEBI" id="CHEBI:57856"/>
        <dbReference type="ChEBI" id="CHEBI:59789"/>
        <dbReference type="ChEBI" id="CHEBI:62729"/>
        <dbReference type="ChEBI" id="CHEBI:62731"/>
        <dbReference type="EC" id="2.1.1.222"/>
    </reaction>
</comment>
<keyword evidence="8" id="KW-1185">Reference proteome</keyword>
<comment type="caution">
    <text evidence="7">The sequence shown here is derived from an EMBL/GenBank/DDBJ whole genome shotgun (WGS) entry which is preliminary data.</text>
</comment>
<dbReference type="GO" id="GO:0061542">
    <property type="term" value="F:3-demethylubiquinol 3-O-methyltransferase activity"/>
    <property type="evidence" value="ECO:0007669"/>
    <property type="project" value="UniProtKB-UniRule"/>
</dbReference>
<reference evidence="7" key="1">
    <citation type="submission" date="2021-04" db="EMBL/GenBank/DDBJ databases">
        <authorList>
            <person name="Zhang D.-C."/>
        </authorList>
    </citation>
    <scope>NUCLEOTIDE SEQUENCE</scope>
    <source>
        <strain evidence="7">CGMCC 1.15697</strain>
    </source>
</reference>
<dbReference type="RefSeq" id="WP_210680968.1">
    <property type="nucleotide sequence ID" value="NZ_JAGMWN010000002.1"/>
</dbReference>
<dbReference type="Gene3D" id="3.40.50.150">
    <property type="entry name" value="Vaccinia Virus protein VP39"/>
    <property type="match status" value="1"/>
</dbReference>
<gene>
    <name evidence="5 7" type="primary">ubiG</name>
    <name evidence="7" type="ORF">KAJ83_05185</name>
</gene>
<dbReference type="CDD" id="cd02440">
    <property type="entry name" value="AdoMet_MTases"/>
    <property type="match status" value="1"/>
</dbReference>